<evidence type="ECO:0000313" key="2">
    <source>
        <dbReference type="RefSeq" id="XP_014670998.1"/>
    </source>
</evidence>
<accession>A0ABM1EFM7</accession>
<reference evidence="2" key="1">
    <citation type="submission" date="2025-08" db="UniProtKB">
        <authorList>
            <consortium name="RefSeq"/>
        </authorList>
    </citation>
    <scope>IDENTIFICATION</scope>
</reference>
<name>A0ABM1EFM7_PRICU</name>
<protein>
    <submittedName>
        <fullName evidence="2">Uncharacterized protein LOC106811792</fullName>
    </submittedName>
</protein>
<dbReference type="GeneID" id="106811792"/>
<sequence>MINALWQSKPVTGRSRGFVTHLGGPVFGWEAIEDMWKRDKDRRARNVSREVPSLQESFIKRDAWTKLNVRPAKVMQQEQVLAELAHHALSADKPQPSNAATTIMTKDYLQACNLVFENGLLSHEMIDRNHPKTMDNIRKGYQFFEDWLETLLDEISQQREESFHLTSPKERRFLSWQTWDLLRVMYFGFTGLVSSFMERHPDHFISPLRINGSAVETLFSQFKARAGGKLSSLNYETSLRSYLTKRNLAVATKTIHHSARGYRDVELKISHAPMVRKSKK</sequence>
<gene>
    <name evidence="2" type="primary">LOC106811792</name>
</gene>
<dbReference type="RefSeq" id="XP_014670998.1">
    <property type="nucleotide sequence ID" value="XM_014815512.1"/>
</dbReference>
<dbReference type="Proteomes" id="UP000695022">
    <property type="component" value="Unplaced"/>
</dbReference>
<evidence type="ECO:0000313" key="1">
    <source>
        <dbReference type="Proteomes" id="UP000695022"/>
    </source>
</evidence>
<proteinExistence type="predicted"/>
<organism evidence="1 2">
    <name type="scientific">Priapulus caudatus</name>
    <name type="common">Priapulid worm</name>
    <dbReference type="NCBI Taxonomy" id="37621"/>
    <lineage>
        <taxon>Eukaryota</taxon>
        <taxon>Metazoa</taxon>
        <taxon>Ecdysozoa</taxon>
        <taxon>Scalidophora</taxon>
        <taxon>Priapulida</taxon>
        <taxon>Priapulimorpha</taxon>
        <taxon>Priapulimorphida</taxon>
        <taxon>Priapulidae</taxon>
        <taxon>Priapulus</taxon>
    </lineage>
</organism>
<keyword evidence="1" id="KW-1185">Reference proteome</keyword>